<evidence type="ECO:0000256" key="1">
    <source>
        <dbReference type="SAM" id="Phobius"/>
    </source>
</evidence>
<name>F9XRM2_ZYMTI</name>
<organism evidence="2 3">
    <name type="scientific">Zymoseptoria tritici (strain CBS 115943 / IPO323)</name>
    <name type="common">Speckled leaf blotch fungus</name>
    <name type="synonym">Septoria tritici</name>
    <dbReference type="NCBI Taxonomy" id="336722"/>
    <lineage>
        <taxon>Eukaryota</taxon>
        <taxon>Fungi</taxon>
        <taxon>Dikarya</taxon>
        <taxon>Ascomycota</taxon>
        <taxon>Pezizomycotina</taxon>
        <taxon>Dothideomycetes</taxon>
        <taxon>Dothideomycetidae</taxon>
        <taxon>Mycosphaerellales</taxon>
        <taxon>Mycosphaerellaceae</taxon>
        <taxon>Zymoseptoria</taxon>
    </lineage>
</organism>
<dbReference type="HOGENOM" id="CLU_1397337_0_0_1"/>
<protein>
    <submittedName>
        <fullName evidence="2">Uncharacterized protein</fullName>
    </submittedName>
</protein>
<gene>
    <name evidence="2" type="ORF">MYCGRDRAFT_97867</name>
</gene>
<dbReference type="RefSeq" id="XP_003847082.1">
    <property type="nucleotide sequence ID" value="XM_003847034.1"/>
</dbReference>
<keyword evidence="1" id="KW-1133">Transmembrane helix</keyword>
<dbReference type="InParanoid" id="F9XRM2"/>
<feature type="transmembrane region" description="Helical" evidence="1">
    <location>
        <begin position="67"/>
        <end position="89"/>
    </location>
</feature>
<keyword evidence="3" id="KW-1185">Reference proteome</keyword>
<keyword evidence="1" id="KW-0472">Membrane</keyword>
<proteinExistence type="predicted"/>
<evidence type="ECO:0000313" key="3">
    <source>
        <dbReference type="Proteomes" id="UP000008062"/>
    </source>
</evidence>
<sequence>MVGFQCSNGFVTFPPCVDAPAGHGDLGGQYSNLAPSSVVIAMSTQSTVEATTSTNNVWRGERQRVQLAGLFSVIVGPNVATILLVGWLADAWDRPGLKGRQHASASKHSKLKNWISQTEGWKEILQVVTAHPFYMYLSSSPLLLHVICGGLASHRDERAFEISSFGHGPERAARAKNIADFPSFTAHLIRRCNSR</sequence>
<dbReference type="Proteomes" id="UP000008062">
    <property type="component" value="Chromosome 18"/>
</dbReference>
<evidence type="ECO:0000313" key="2">
    <source>
        <dbReference type="EMBL" id="EGP82058.1"/>
    </source>
</evidence>
<keyword evidence="1" id="KW-0812">Transmembrane</keyword>
<dbReference type="AlphaFoldDB" id="F9XRM2"/>
<dbReference type="GeneID" id="13399435"/>
<reference evidence="2 3" key="1">
    <citation type="journal article" date="2011" name="PLoS Genet.">
        <title>Finished genome of the fungal wheat pathogen Mycosphaerella graminicola reveals dispensome structure, chromosome plasticity, and stealth pathogenesis.</title>
        <authorList>
            <person name="Goodwin S.B."/>
            <person name="Ben M'barek S."/>
            <person name="Dhillon B."/>
            <person name="Wittenberg A.H.J."/>
            <person name="Crane C.F."/>
            <person name="Hane J.K."/>
            <person name="Foster A.J."/>
            <person name="Van der Lee T.A.J."/>
            <person name="Grimwood J."/>
            <person name="Aerts A."/>
            <person name="Antoniw J."/>
            <person name="Bailey A."/>
            <person name="Bluhm B."/>
            <person name="Bowler J."/>
            <person name="Bristow J."/>
            <person name="van der Burgt A."/>
            <person name="Canto-Canche B."/>
            <person name="Churchill A.C.L."/>
            <person name="Conde-Ferraez L."/>
            <person name="Cools H.J."/>
            <person name="Coutinho P.M."/>
            <person name="Csukai M."/>
            <person name="Dehal P."/>
            <person name="De Wit P."/>
            <person name="Donzelli B."/>
            <person name="van de Geest H.C."/>
            <person name="van Ham R.C.H.J."/>
            <person name="Hammond-Kosack K.E."/>
            <person name="Henrissat B."/>
            <person name="Kilian A."/>
            <person name="Kobayashi A.K."/>
            <person name="Koopmann E."/>
            <person name="Kourmpetis Y."/>
            <person name="Kuzniar A."/>
            <person name="Lindquist E."/>
            <person name="Lombard V."/>
            <person name="Maliepaard C."/>
            <person name="Martins N."/>
            <person name="Mehrabi R."/>
            <person name="Nap J.P.H."/>
            <person name="Ponomarenko A."/>
            <person name="Rudd J.J."/>
            <person name="Salamov A."/>
            <person name="Schmutz J."/>
            <person name="Schouten H.J."/>
            <person name="Shapiro H."/>
            <person name="Stergiopoulos I."/>
            <person name="Torriani S.F.F."/>
            <person name="Tu H."/>
            <person name="de Vries R.P."/>
            <person name="Waalwijk C."/>
            <person name="Ware S.B."/>
            <person name="Wiebenga A."/>
            <person name="Zwiers L.-H."/>
            <person name="Oliver R.P."/>
            <person name="Grigoriev I.V."/>
            <person name="Kema G.H.J."/>
        </authorList>
    </citation>
    <scope>NUCLEOTIDE SEQUENCE [LARGE SCALE GENOMIC DNA]</scope>
    <source>
        <strain evidence="3">CBS 115943 / IPO323</strain>
    </source>
</reference>
<dbReference type="KEGG" id="ztr:MYCGRDRAFT_97867"/>
<dbReference type="EMBL" id="CM001213">
    <property type="protein sequence ID" value="EGP82058.1"/>
    <property type="molecule type" value="Genomic_DNA"/>
</dbReference>
<accession>F9XRM2</accession>